<evidence type="ECO:0000313" key="4">
    <source>
        <dbReference type="RefSeq" id="XP_057401592.1"/>
    </source>
</evidence>
<feature type="compositionally biased region" description="Basic and acidic residues" evidence="2">
    <location>
        <begin position="558"/>
        <end position="567"/>
    </location>
</feature>
<dbReference type="GeneID" id="103009625"/>
<feature type="region of interest" description="Disordered" evidence="2">
    <location>
        <begin position="632"/>
        <end position="695"/>
    </location>
</feature>
<feature type="region of interest" description="Disordered" evidence="2">
    <location>
        <begin position="741"/>
        <end position="765"/>
    </location>
</feature>
<protein>
    <submittedName>
        <fullName evidence="4">Coiled-coil domain-containing protein 191 isoform X1</fullName>
    </submittedName>
</protein>
<dbReference type="InterPro" id="IPR052270">
    <property type="entry name" value="CACF_protein"/>
</dbReference>
<evidence type="ECO:0000256" key="1">
    <source>
        <dbReference type="SAM" id="Coils"/>
    </source>
</evidence>
<dbReference type="RefSeq" id="XP_057401592.1">
    <property type="nucleotide sequence ID" value="XM_057545609.1"/>
</dbReference>
<sequence length="967" mass="113732">MLLAPQERSSSKKRSGLNGWKQFTRKPSPTKPVFEPDNVEYWIKRVEKASEFAVSKAFSAGNSDLSRRLWGQIVDLETPEQIEDHDEVYAEAQELVNDWLDTKLKQELASDGDGDAVDTVSHMPPVPEANGHLKYDKFDDLCGYLEEEDESTTFQKFIDHLLHKDVVDSGILEDLGMNENQDKKWQKDPHLTMEMRHKQVKENRLRREKELERQRIEKTLKKSAFLEAQYLVQEEKKRKALEAKKEEEEIQREMVKLRREIIERRRTVEEAWKIEKKKQEENSPKNPEKSMFQSVHILLDEEKMAKERKKKLKELLIQTFKEDHQCQKRYFSAWHKLILDHRIKLGKAGTLSDWKLQLKVLRAWRDYTRSQKLGRETQAMENDLREENRKQQLATDYNREQVLRHHFTEWQHWHRAEIQKRELAVTKEETRKKMNELLKAASLGKLSANVSSSISLPEEATAMEDTPRNGEEGCIKEVPVFLPDNIFVILAKLTDILAMAVVRVIVPTLPPASVVAAVPPLWEKPPLGSNGYVPSPHLGRPTKDILQVPLQNVPLDTSDTKPHKALDVEPSQQPGNKEKLRTSSQKAEPMCMGHFHNRHIFQQQLIEKQKKKLQEQQKTILELRESQRLAEARRAAGHANTQSCLLSNPGEDERKRTCQVLPNSPVASPGTEGSRSGSRSSLSGPRRNPRQLMAPHPILKGRAVLHYYFLAMEERAVQRAERRRILAERKKKKEEEKLAQLKAQEEERRKREAEEKEAQLEKKREEKRLKKMKELEKQKRIKRNQQLEAIAKEHYESVLLRKKGLEPWKRLRMQSKQNLQVAKGHHSLALQRKCLLTWFQWSRESLARKTAKADQFYSQILLRRVIRSWLQYLTDLEEEVQTLCVHFLQKKIFRAWYNMVREARIDSQNKHKVAVEHSDRRILWITFQTWKEFAKFTKEERGKEERREQLRRKVAEILPDFQMLTPL</sequence>
<keyword evidence="1" id="KW-0175">Coiled coil</keyword>
<reference evidence="4" key="1">
    <citation type="submission" date="2025-08" db="UniProtKB">
        <authorList>
            <consortium name="RefSeq"/>
        </authorList>
    </citation>
    <scope>IDENTIFICATION</scope>
</reference>
<feature type="compositionally biased region" description="Low complexity" evidence="2">
    <location>
        <begin position="668"/>
        <end position="686"/>
    </location>
</feature>
<dbReference type="PANTHER" id="PTHR22028">
    <property type="entry name" value="SFI1 SPINDLE BODY DOMAIN-CONTAINING PROTEIN-RELATED"/>
    <property type="match status" value="1"/>
</dbReference>
<keyword evidence="3" id="KW-1185">Reference proteome</keyword>
<dbReference type="Proteomes" id="UP001652580">
    <property type="component" value="Chromosome 4"/>
</dbReference>
<proteinExistence type="predicted"/>
<organism evidence="3 4">
    <name type="scientific">Balaenoptera acutorostrata</name>
    <name type="common">Common minke whale</name>
    <name type="synonym">Balaena rostrata</name>
    <dbReference type="NCBI Taxonomy" id="9767"/>
    <lineage>
        <taxon>Eukaryota</taxon>
        <taxon>Metazoa</taxon>
        <taxon>Chordata</taxon>
        <taxon>Craniata</taxon>
        <taxon>Vertebrata</taxon>
        <taxon>Euteleostomi</taxon>
        <taxon>Mammalia</taxon>
        <taxon>Eutheria</taxon>
        <taxon>Laurasiatheria</taxon>
        <taxon>Artiodactyla</taxon>
        <taxon>Whippomorpha</taxon>
        <taxon>Cetacea</taxon>
        <taxon>Mysticeti</taxon>
        <taxon>Balaenopteridae</taxon>
        <taxon>Balaenoptera</taxon>
    </lineage>
</organism>
<feature type="region of interest" description="Disordered" evidence="2">
    <location>
        <begin position="553"/>
        <end position="587"/>
    </location>
</feature>
<gene>
    <name evidence="4" type="primary">CCDC191</name>
</gene>
<name>A0ABM3THM0_BALAC</name>
<dbReference type="PANTHER" id="PTHR22028:SF5">
    <property type="entry name" value="COILED-COIL DOMAIN-CONTAINING PROTEIN 191"/>
    <property type="match status" value="1"/>
</dbReference>
<feature type="coiled-coil region" evidence="1">
    <location>
        <begin position="202"/>
        <end position="267"/>
    </location>
</feature>
<evidence type="ECO:0000256" key="2">
    <source>
        <dbReference type="SAM" id="MobiDB-lite"/>
    </source>
</evidence>
<evidence type="ECO:0000313" key="3">
    <source>
        <dbReference type="Proteomes" id="UP001652580"/>
    </source>
</evidence>
<accession>A0ABM3THM0</accession>
<feature type="region of interest" description="Disordered" evidence="2">
    <location>
        <begin position="1"/>
        <end position="31"/>
    </location>
</feature>